<dbReference type="GO" id="GO:0005634">
    <property type="term" value="C:nucleus"/>
    <property type="evidence" value="ECO:0007669"/>
    <property type="project" value="TreeGrafter"/>
</dbReference>
<gene>
    <name evidence="6" type="ORF">Lalb_Chr25g0283611</name>
</gene>
<dbReference type="CDD" id="cd11378">
    <property type="entry name" value="DUF296"/>
    <property type="match status" value="1"/>
</dbReference>
<feature type="region of interest" description="Disordered" evidence="5">
    <location>
        <begin position="1"/>
        <end position="46"/>
    </location>
</feature>
<evidence type="ECO:0000256" key="5">
    <source>
        <dbReference type="SAM" id="MobiDB-lite"/>
    </source>
</evidence>
<dbReference type="PROSITE" id="PS51742">
    <property type="entry name" value="PPC"/>
    <property type="match status" value="1"/>
</dbReference>
<dbReference type="GO" id="GO:0003700">
    <property type="term" value="F:DNA-binding transcription factor activity"/>
    <property type="evidence" value="ECO:0007669"/>
    <property type="project" value="TreeGrafter"/>
</dbReference>
<dbReference type="AlphaFoldDB" id="A0A6A4NE69"/>
<reference evidence="7" key="1">
    <citation type="journal article" date="2020" name="Nat. Commun.">
        <title>Genome sequence of the cluster root forming white lupin.</title>
        <authorList>
            <person name="Hufnagel B."/>
            <person name="Marques A."/>
            <person name="Soriano A."/>
            <person name="Marques L."/>
            <person name="Divol F."/>
            <person name="Doumas P."/>
            <person name="Sallet E."/>
            <person name="Mancinotti D."/>
            <person name="Carrere S."/>
            <person name="Marande W."/>
            <person name="Arribat S."/>
            <person name="Keller J."/>
            <person name="Huneau C."/>
            <person name="Blein T."/>
            <person name="Aime D."/>
            <person name="Laguerre M."/>
            <person name="Taylor J."/>
            <person name="Schubert V."/>
            <person name="Nelson M."/>
            <person name="Geu-Flores F."/>
            <person name="Crespi M."/>
            <person name="Gallardo-Guerrero K."/>
            <person name="Delaux P.-M."/>
            <person name="Salse J."/>
            <person name="Berges H."/>
            <person name="Guyot R."/>
            <person name="Gouzy J."/>
            <person name="Peret B."/>
        </authorList>
    </citation>
    <scope>NUCLEOTIDE SEQUENCE [LARGE SCALE GENOMIC DNA]</scope>
    <source>
        <strain evidence="7">cv. Amiga</strain>
    </source>
</reference>
<dbReference type="EMBL" id="WOCE01000025">
    <property type="protein sequence ID" value="KAE9584928.1"/>
    <property type="molecule type" value="Genomic_DNA"/>
</dbReference>
<dbReference type="PIRSF" id="PIRSF016021">
    <property type="entry name" value="ESCAROLA"/>
    <property type="match status" value="1"/>
</dbReference>
<dbReference type="PANTHER" id="PTHR31100:SF14">
    <property type="entry name" value="AT-HOOK MOTIF NUCLEAR-LOCALIZED PROTEIN 15"/>
    <property type="match status" value="1"/>
</dbReference>
<dbReference type="OrthoDB" id="10408344at2759"/>
<evidence type="ECO:0000256" key="1">
    <source>
        <dbReference type="ARBA" id="ARBA00023015"/>
    </source>
</evidence>
<feature type="compositionally biased region" description="Basic residues" evidence="5">
    <location>
        <begin position="26"/>
        <end position="41"/>
    </location>
</feature>
<dbReference type="InterPro" id="IPR014476">
    <property type="entry name" value="AHL15-29"/>
</dbReference>
<protein>
    <submittedName>
        <fullName evidence="6">Putative AT-hook motif nuclear-localized protein</fullName>
    </submittedName>
</protein>
<keyword evidence="1" id="KW-0805">Transcription regulation</keyword>
<keyword evidence="2" id="KW-0238">DNA-binding</keyword>
<dbReference type="Proteomes" id="UP000447434">
    <property type="component" value="Chromosome 25"/>
</dbReference>
<dbReference type="PANTHER" id="PTHR31100">
    <property type="entry name" value="AT-HOOK MOTIF NUCLEAR-LOCALIZED PROTEIN 15"/>
    <property type="match status" value="1"/>
</dbReference>
<dbReference type="GO" id="GO:0003680">
    <property type="term" value="F:minor groove of adenine-thymine-rich DNA binding"/>
    <property type="evidence" value="ECO:0007669"/>
    <property type="project" value="InterPro"/>
</dbReference>
<dbReference type="Pfam" id="PF03479">
    <property type="entry name" value="PCC"/>
    <property type="match status" value="1"/>
</dbReference>
<accession>A0A6A4NE69</accession>
<organism evidence="6 7">
    <name type="scientific">Lupinus albus</name>
    <name type="common">White lupine</name>
    <name type="synonym">Lupinus termis</name>
    <dbReference type="NCBI Taxonomy" id="3870"/>
    <lineage>
        <taxon>Eukaryota</taxon>
        <taxon>Viridiplantae</taxon>
        <taxon>Streptophyta</taxon>
        <taxon>Embryophyta</taxon>
        <taxon>Tracheophyta</taxon>
        <taxon>Spermatophyta</taxon>
        <taxon>Magnoliopsida</taxon>
        <taxon>eudicotyledons</taxon>
        <taxon>Gunneridae</taxon>
        <taxon>Pentapetalae</taxon>
        <taxon>rosids</taxon>
        <taxon>fabids</taxon>
        <taxon>Fabales</taxon>
        <taxon>Fabaceae</taxon>
        <taxon>Papilionoideae</taxon>
        <taxon>50 kb inversion clade</taxon>
        <taxon>genistoids sensu lato</taxon>
        <taxon>core genistoids</taxon>
        <taxon>Genisteae</taxon>
        <taxon>Lupinus</taxon>
    </lineage>
</organism>
<evidence type="ECO:0000256" key="4">
    <source>
        <dbReference type="ARBA" id="ARBA00023242"/>
    </source>
</evidence>
<evidence type="ECO:0000256" key="2">
    <source>
        <dbReference type="ARBA" id="ARBA00023125"/>
    </source>
</evidence>
<name>A0A6A4NE69_LUPAL</name>
<feature type="compositionally biased region" description="Basic and acidic residues" evidence="5">
    <location>
        <begin position="7"/>
        <end position="25"/>
    </location>
</feature>
<dbReference type="SUPFAM" id="SSF117856">
    <property type="entry name" value="AF0104/ALDC/Ptd012-like"/>
    <property type="match status" value="1"/>
</dbReference>
<evidence type="ECO:0000313" key="6">
    <source>
        <dbReference type="EMBL" id="KAE9584928.1"/>
    </source>
</evidence>
<keyword evidence="4" id="KW-0539">Nucleus</keyword>
<sequence>MPNKNCSGKDKYKRGDGNDHKEVTTVKRRSSGRPRGSKNKPKPPIIITTESPSAFKSTVFKFATGVDIAQSLISFCNTHQRGLCILSATGIVTDVTLRQADGTIMVFRGQFAIIIMNGLFVPPGSSPSGLTNLTVFLGRGHGRMIGGKVVGPLVASAPVMVMAATFSNAIYVTNPLSNDEDRLFGSFGGGGDDDNASFRSEVK</sequence>
<evidence type="ECO:0000256" key="3">
    <source>
        <dbReference type="ARBA" id="ARBA00023163"/>
    </source>
</evidence>
<keyword evidence="3" id="KW-0804">Transcription</keyword>
<dbReference type="InterPro" id="IPR005175">
    <property type="entry name" value="PPC_dom"/>
</dbReference>
<evidence type="ECO:0000313" key="7">
    <source>
        <dbReference type="Proteomes" id="UP000447434"/>
    </source>
</evidence>
<dbReference type="Gene3D" id="3.30.1330.80">
    <property type="entry name" value="Hypothetical protein, similar to alpha- acetolactate decarboxylase, domain 2"/>
    <property type="match status" value="1"/>
</dbReference>
<comment type="caution">
    <text evidence="6">The sequence shown here is derived from an EMBL/GenBank/DDBJ whole genome shotgun (WGS) entry which is preliminary data.</text>
</comment>
<proteinExistence type="predicted"/>
<keyword evidence="7" id="KW-1185">Reference proteome</keyword>